<evidence type="ECO:0000256" key="2">
    <source>
        <dbReference type="SAM" id="Coils"/>
    </source>
</evidence>
<feature type="non-terminal residue" evidence="5">
    <location>
        <position position="1"/>
    </location>
</feature>
<evidence type="ECO:0000313" key="5">
    <source>
        <dbReference type="EMBL" id="KFV65539.1"/>
    </source>
</evidence>
<dbReference type="InterPro" id="IPR032777">
    <property type="entry name" value="DUF4515"/>
</dbReference>
<dbReference type="PANTHER" id="PTHR14845">
    <property type="entry name" value="COILED-COIL DOMAIN-CONTAINING 166"/>
    <property type="match status" value="1"/>
</dbReference>
<accession>A0A093GFI0</accession>
<gene>
    <name evidence="5" type="ORF">N307_10319</name>
</gene>
<dbReference type="Pfam" id="PF14988">
    <property type="entry name" value="DUF4515"/>
    <property type="match status" value="1"/>
</dbReference>
<evidence type="ECO:0000259" key="4">
    <source>
        <dbReference type="Pfam" id="PF14988"/>
    </source>
</evidence>
<sequence>KQDTMSAVKNKPGESTKKENTSTGTSDMGMPVTERKLYLEKECKILTNYINTYLGKVEQLLQENKCLEKEAKQYQEESSTYLSYIRKRKQKCQNLIITLNDQNHTDLSQVWAQRETLISHYTAKEEEVKSALTNLETEYSLTIKELEDLEPFKDKVEHTKKIEELEKKLLVAKIQHADEMHRVRSAFQQAKADCELQFDQKMQVLTTTAEEAAMQALLQH</sequence>
<reference evidence="5 6" key="1">
    <citation type="submission" date="2014-04" db="EMBL/GenBank/DDBJ databases">
        <title>Genome evolution of avian class.</title>
        <authorList>
            <person name="Zhang G."/>
            <person name="Li C."/>
        </authorList>
    </citation>
    <scope>NUCLEOTIDE SEQUENCE [LARGE SCALE GENOMIC DNA]</scope>
    <source>
        <strain evidence="5">BGI_N307</strain>
    </source>
</reference>
<proteinExistence type="predicted"/>
<feature type="coiled-coil region" evidence="2">
    <location>
        <begin position="50"/>
        <end position="77"/>
    </location>
</feature>
<dbReference type="AlphaFoldDB" id="A0A093GFI0"/>
<dbReference type="PANTHER" id="PTHR14845:SF0">
    <property type="entry name" value="DUF4515 DOMAIN-CONTAINING PROTEIN"/>
    <property type="match status" value="1"/>
</dbReference>
<organism evidence="5 6">
    <name type="scientific">Dryobates pubescens</name>
    <name type="common">Downy woodpecker</name>
    <name type="synonym">Picoides pubescens</name>
    <dbReference type="NCBI Taxonomy" id="118200"/>
    <lineage>
        <taxon>Eukaryota</taxon>
        <taxon>Metazoa</taxon>
        <taxon>Chordata</taxon>
        <taxon>Craniata</taxon>
        <taxon>Vertebrata</taxon>
        <taxon>Euteleostomi</taxon>
        <taxon>Archelosauria</taxon>
        <taxon>Archosauria</taxon>
        <taxon>Dinosauria</taxon>
        <taxon>Saurischia</taxon>
        <taxon>Theropoda</taxon>
        <taxon>Coelurosauria</taxon>
        <taxon>Aves</taxon>
        <taxon>Neognathae</taxon>
        <taxon>Neoaves</taxon>
        <taxon>Telluraves</taxon>
        <taxon>Coraciimorphae</taxon>
        <taxon>Piciformes</taxon>
        <taxon>Picidae</taxon>
        <taxon>Dryobates</taxon>
    </lineage>
</organism>
<keyword evidence="6" id="KW-1185">Reference proteome</keyword>
<dbReference type="EMBL" id="KL215565">
    <property type="protein sequence ID" value="KFV65539.1"/>
    <property type="molecule type" value="Genomic_DNA"/>
</dbReference>
<name>A0A093GFI0_DRYPU</name>
<protein>
    <submittedName>
        <fullName evidence="5">Coiled-coil domain-containing protein 166</fullName>
    </submittedName>
</protein>
<feature type="non-terminal residue" evidence="5">
    <location>
        <position position="220"/>
    </location>
</feature>
<feature type="domain" description="DUF4515" evidence="4">
    <location>
        <begin position="77"/>
        <end position="205"/>
    </location>
</feature>
<dbReference type="Proteomes" id="UP000053875">
    <property type="component" value="Unassembled WGS sequence"/>
</dbReference>
<feature type="compositionally biased region" description="Basic and acidic residues" evidence="3">
    <location>
        <begin position="11"/>
        <end position="20"/>
    </location>
</feature>
<evidence type="ECO:0000313" key="6">
    <source>
        <dbReference type="Proteomes" id="UP000053875"/>
    </source>
</evidence>
<keyword evidence="1 2" id="KW-0175">Coiled coil</keyword>
<evidence type="ECO:0000256" key="1">
    <source>
        <dbReference type="ARBA" id="ARBA00023054"/>
    </source>
</evidence>
<feature type="region of interest" description="Disordered" evidence="3">
    <location>
        <begin position="1"/>
        <end position="29"/>
    </location>
</feature>
<evidence type="ECO:0000256" key="3">
    <source>
        <dbReference type="SAM" id="MobiDB-lite"/>
    </source>
</evidence>